<dbReference type="EMBL" id="CP029449">
    <property type="protein sequence ID" value="AWL68473.1"/>
    <property type="molecule type" value="Genomic_DNA"/>
</dbReference>
<gene>
    <name evidence="4" type="ORF">AN695_0205490</name>
    <name evidence="3" type="ORF">DKC05_12790</name>
    <name evidence="5" type="ORF">DMW51_14580</name>
</gene>
<reference evidence="5" key="6">
    <citation type="submission" date="2018-06" db="EMBL/GenBank/DDBJ databases">
        <authorList>
            <person name="Martins R.C."/>
            <person name="Perdigao-Neto L.V."/>
            <person name="Costa S.F."/>
            <person name="Levin A.S.S."/>
        </authorList>
    </citation>
    <scope>NUCLEOTIDE SEQUENCE</scope>
    <source>
        <strain evidence="5">1283</strain>
    </source>
</reference>
<reference evidence="8" key="5">
    <citation type="submission" date="2018-06" db="EMBL/GenBank/DDBJ databases">
        <title>Serratia marcescens genome sequencing and assembly.</title>
        <authorList>
            <person name="Martins R.C."/>
            <person name="Perdigao-Neto L.V."/>
            <person name="Costa S.F."/>
            <person name="Levin A.S.S."/>
        </authorList>
    </citation>
    <scope>NUCLEOTIDE SEQUENCE [LARGE SCALE GENOMIC DNA]</scope>
    <source>
        <strain evidence="8">1283</strain>
    </source>
</reference>
<dbReference type="PANTHER" id="PTHR33755:SF5">
    <property type="entry name" value="TYPE II TOXIN-ANTITOXIN SYSTEM RELE_PARE FAMILY TOXIN"/>
    <property type="match status" value="1"/>
</dbReference>
<accession>A0A0G3SNA4</accession>
<sequence>MRIEWDNAALRDRERIFEFLYIFNPQAAVQADNEIDKAVKRLLDHPELGKPWYGKARKLLINKASLLLVYIIVDDVIKVFSIAHQREKFPN</sequence>
<comment type="similarity">
    <text evidence="1">Belongs to the RelE toxin family.</text>
</comment>
<evidence type="ECO:0000256" key="1">
    <source>
        <dbReference type="ARBA" id="ARBA00006226"/>
    </source>
</evidence>
<dbReference type="Proteomes" id="UP000247823">
    <property type="component" value="Unassembled WGS sequence"/>
</dbReference>
<dbReference type="NCBIfam" id="TIGR02385">
    <property type="entry name" value="RelE_StbE"/>
    <property type="match status" value="1"/>
</dbReference>
<keyword evidence="8" id="KW-1185">Reference proteome</keyword>
<reference evidence="4" key="2">
    <citation type="journal article" date="2017" name="PLoS ONE">
        <title>Genomic and phenotypic characterisation of fluoroquinolone resistance mechanisms in Enterobacteriaceae in Durban, South Africa.</title>
        <authorList>
            <person name="Osei Sekyere J."/>
            <person name="Amoako D.G."/>
        </authorList>
    </citation>
    <scope>NUCLEOTIDE SEQUENCE</scope>
    <source>
        <strain evidence="4">945174350</strain>
    </source>
</reference>
<dbReference type="Gene3D" id="3.30.2310.20">
    <property type="entry name" value="RelE-like"/>
    <property type="match status" value="1"/>
</dbReference>
<protein>
    <submittedName>
        <fullName evidence="4">Addiction module toxin RelE</fullName>
    </submittedName>
    <submittedName>
        <fullName evidence="3">Type II toxin-antitoxin system mRNA interferase toxin, RelE/StbE family</fullName>
    </submittedName>
</protein>
<dbReference type="AlphaFoldDB" id="A0A0G3SNA4"/>
<dbReference type="Proteomes" id="UP000245399">
    <property type="component" value="Chromosome"/>
</dbReference>
<reference evidence="3 7" key="3">
    <citation type="submission" date="2018-05" db="EMBL/GenBank/DDBJ databases">
        <title>Klebsiella quasipneumonaiae provides a window into carbapenemase gene transfer, plasmid rearrangements and nosocomial acquisition from the hospital environment.</title>
        <authorList>
            <person name="Mathers A.J."/>
            <person name="Vegesana K."/>
            <person name="Stoesser N."/>
            <person name="Crook D."/>
            <person name="Vaughan A."/>
            <person name="Barry K."/>
            <person name="Parikh H."/>
            <person name="Sebra R."/>
            <person name="Kotay S."/>
            <person name="Walker A.S."/>
            <person name="Sheppard A.E."/>
        </authorList>
    </citation>
    <scope>NUCLEOTIDE SEQUENCE [LARGE SCALE GENOMIC DNA]</scope>
    <source>
        <strain evidence="3 7">CAV1761</strain>
    </source>
</reference>
<evidence type="ECO:0000313" key="3">
    <source>
        <dbReference type="EMBL" id="AWL68473.1"/>
    </source>
</evidence>
<dbReference type="EMBL" id="QJQB01000346">
    <property type="protein sequence ID" value="PYA65677.1"/>
    <property type="molecule type" value="Genomic_DNA"/>
</dbReference>
<evidence type="ECO:0000256" key="2">
    <source>
        <dbReference type="ARBA" id="ARBA00022649"/>
    </source>
</evidence>
<dbReference type="Pfam" id="PF05016">
    <property type="entry name" value="ParE_toxin"/>
    <property type="match status" value="1"/>
</dbReference>
<organism evidence="4 6">
    <name type="scientific">Serratia marcescens</name>
    <dbReference type="NCBI Taxonomy" id="615"/>
    <lineage>
        <taxon>Bacteria</taxon>
        <taxon>Pseudomonadati</taxon>
        <taxon>Pseudomonadota</taxon>
        <taxon>Gammaproteobacteria</taxon>
        <taxon>Enterobacterales</taxon>
        <taxon>Yersiniaceae</taxon>
        <taxon>Serratia</taxon>
    </lineage>
</organism>
<evidence type="ECO:0000313" key="4">
    <source>
        <dbReference type="EMBL" id="OCO81261.1"/>
    </source>
</evidence>
<proteinExistence type="inferred from homology"/>
<evidence type="ECO:0000313" key="6">
    <source>
        <dbReference type="Proteomes" id="UP000050489"/>
    </source>
</evidence>
<dbReference type="InterPro" id="IPR051803">
    <property type="entry name" value="TA_system_RelE-like_toxin"/>
</dbReference>
<evidence type="ECO:0000313" key="7">
    <source>
        <dbReference type="Proteomes" id="UP000245399"/>
    </source>
</evidence>
<dbReference type="EMBL" id="LJEX02000125">
    <property type="protein sequence ID" value="OCO81261.1"/>
    <property type="molecule type" value="Genomic_DNA"/>
</dbReference>
<evidence type="ECO:0000313" key="8">
    <source>
        <dbReference type="Proteomes" id="UP000247823"/>
    </source>
</evidence>
<dbReference type="RefSeq" id="WP_038879053.1">
    <property type="nucleotide sequence ID" value="NZ_CABMHU010000155.1"/>
</dbReference>
<dbReference type="InterPro" id="IPR035093">
    <property type="entry name" value="RelE/ParE_toxin_dom_sf"/>
</dbReference>
<evidence type="ECO:0000313" key="5">
    <source>
        <dbReference type="EMBL" id="PYA65677.1"/>
    </source>
</evidence>
<dbReference type="Proteomes" id="UP000050489">
    <property type="component" value="Unassembled WGS sequence"/>
</dbReference>
<dbReference type="InterPro" id="IPR007712">
    <property type="entry name" value="RelE/ParE_toxin"/>
</dbReference>
<reference evidence="5 8" key="4">
    <citation type="submission" date="2018-06" db="EMBL/GenBank/DDBJ databases">
        <title>Serratia marcescens genome sequencing and assembly.</title>
        <authorList>
            <person name="Martins R.C.R."/>
            <person name="Perdigao-Neto L.V."/>
            <person name="Costa S.F."/>
            <person name="Levin A.S.S."/>
        </authorList>
    </citation>
    <scope>NUCLEOTIDE SEQUENCE [LARGE SCALE GENOMIC DNA]</scope>
    <source>
        <strain evidence="5 8">1283</strain>
    </source>
</reference>
<dbReference type="PANTHER" id="PTHR33755">
    <property type="entry name" value="TOXIN PARE1-RELATED"/>
    <property type="match status" value="1"/>
</dbReference>
<keyword evidence="2" id="KW-1277">Toxin-antitoxin system</keyword>
<reference evidence="6" key="1">
    <citation type="submission" date="2016-04" db="EMBL/GenBank/DDBJ databases">
        <authorList>
            <person name="Osei Sekyere J."/>
            <person name="Sivertsen A."/>
            <person name="Pedersen A.T."/>
            <person name="Sundsfjord A."/>
        </authorList>
    </citation>
    <scope>NUCLEOTIDE SEQUENCE [LARGE SCALE GENOMIC DNA]</scope>
    <source>
        <strain evidence="6">945174350</strain>
    </source>
</reference>
<name>A0A0G3SNA4_SERMA</name>